<keyword evidence="3" id="KW-0804">Transcription</keyword>
<dbReference type="PANTHER" id="PTHR30136">
    <property type="entry name" value="HELIX-TURN-HELIX TRANSCRIPTIONAL REGULATOR, ICLR FAMILY"/>
    <property type="match status" value="1"/>
</dbReference>
<dbReference type="InterPro" id="IPR036390">
    <property type="entry name" value="WH_DNA-bd_sf"/>
</dbReference>
<proteinExistence type="predicted"/>
<dbReference type="NCBIfam" id="TIGR02431">
    <property type="entry name" value="pcaR_pcaU"/>
    <property type="match status" value="1"/>
</dbReference>
<dbReference type="InterPro" id="IPR029016">
    <property type="entry name" value="GAF-like_dom_sf"/>
</dbReference>
<feature type="domain" description="HTH iclR-type" evidence="4">
    <location>
        <begin position="11"/>
        <end position="71"/>
    </location>
</feature>
<evidence type="ECO:0000256" key="1">
    <source>
        <dbReference type="ARBA" id="ARBA00023015"/>
    </source>
</evidence>
<evidence type="ECO:0000256" key="2">
    <source>
        <dbReference type="ARBA" id="ARBA00023125"/>
    </source>
</evidence>
<keyword evidence="2" id="KW-0238">DNA-binding</keyword>
<dbReference type="InterPro" id="IPR005471">
    <property type="entry name" value="Tscrpt_reg_IclR_N"/>
</dbReference>
<dbReference type="SMART" id="SM00346">
    <property type="entry name" value="HTH_ICLR"/>
    <property type="match status" value="1"/>
</dbReference>
<name>A0ABY3ZMG9_9RHOB</name>
<dbReference type="PROSITE" id="PS51078">
    <property type="entry name" value="ICLR_ED"/>
    <property type="match status" value="1"/>
</dbReference>
<dbReference type="InterPro" id="IPR014757">
    <property type="entry name" value="Tscrpt_reg_IclR_C"/>
</dbReference>
<dbReference type="InterPro" id="IPR036388">
    <property type="entry name" value="WH-like_DNA-bd_sf"/>
</dbReference>
<evidence type="ECO:0000256" key="3">
    <source>
        <dbReference type="ARBA" id="ARBA00023163"/>
    </source>
</evidence>
<dbReference type="Proteomes" id="UP000831019">
    <property type="component" value="Chromosome"/>
</dbReference>
<dbReference type="Gene3D" id="3.30.450.40">
    <property type="match status" value="1"/>
</dbReference>
<sequence>MSENEPSNTYAQTFARGLRVITTFDEGSRVLTLTDVADRTGVTRSTARRLLHTLVTLGYAATDGKYFSLTPKILDLGFAYLASSEIWRFAEADIQTLASEVGESSSISVLDGHDIVYVLRVQTQRILRNSLNVGSRVPAHANSMGRIQLAELPERELRHYIETAHLEPFTPWTITDPKRLHEKISRDGQQGWSMVYRELEEGIAGIAVPIRAAGGRVIAAANISLAPVRLKEAGRQEELIQILRETANNIQRHLLEGRA</sequence>
<dbReference type="InterPro" id="IPR050707">
    <property type="entry name" value="HTH_MetabolicPath_Reg"/>
</dbReference>
<evidence type="ECO:0000313" key="6">
    <source>
        <dbReference type="EMBL" id="UOA15874.1"/>
    </source>
</evidence>
<organism evidence="6 7">
    <name type="scientific">Sulfitobacter dubius</name>
    <dbReference type="NCBI Taxonomy" id="218673"/>
    <lineage>
        <taxon>Bacteria</taxon>
        <taxon>Pseudomonadati</taxon>
        <taxon>Pseudomonadota</taxon>
        <taxon>Alphaproteobacteria</taxon>
        <taxon>Rhodobacterales</taxon>
        <taxon>Roseobacteraceae</taxon>
        <taxon>Sulfitobacter</taxon>
    </lineage>
</organism>
<reference evidence="7" key="1">
    <citation type="journal article" date="2022" name="Microorganisms">
        <title>Beyond the ABCs#Discovery of Three New Plasmid Types in Rhodobacterales (RepQ, RepY, RepW).</title>
        <authorList>
            <person name="Freese H.M."/>
            <person name="Ringel V."/>
            <person name="Overmann J."/>
            <person name="Petersen J."/>
        </authorList>
    </citation>
    <scope>NUCLEOTIDE SEQUENCE [LARGE SCALE GENOMIC DNA]</scope>
    <source>
        <strain evidence="7">DSM 109990</strain>
    </source>
</reference>
<dbReference type="PANTHER" id="PTHR30136:SF34">
    <property type="entry name" value="TRANSCRIPTIONAL REGULATOR"/>
    <property type="match status" value="1"/>
</dbReference>
<protein>
    <submittedName>
        <fullName evidence="6">Pca regulon regulatory protein</fullName>
    </submittedName>
</protein>
<gene>
    <name evidence="6" type="primary">pcaR_1</name>
    <name evidence="6" type="ORF">DSM109990_02720</name>
</gene>
<evidence type="ECO:0000259" key="4">
    <source>
        <dbReference type="PROSITE" id="PS51077"/>
    </source>
</evidence>
<keyword evidence="7" id="KW-1185">Reference proteome</keyword>
<dbReference type="Gene3D" id="1.10.10.10">
    <property type="entry name" value="Winged helix-like DNA-binding domain superfamily/Winged helix DNA-binding domain"/>
    <property type="match status" value="1"/>
</dbReference>
<dbReference type="InterPro" id="IPR012794">
    <property type="entry name" value="PcaR_PcaU"/>
</dbReference>
<dbReference type="PROSITE" id="PS51077">
    <property type="entry name" value="HTH_ICLR"/>
    <property type="match status" value="1"/>
</dbReference>
<dbReference type="SUPFAM" id="SSF55781">
    <property type="entry name" value="GAF domain-like"/>
    <property type="match status" value="1"/>
</dbReference>
<accession>A0ABY3ZMG9</accession>
<keyword evidence="1" id="KW-0805">Transcription regulation</keyword>
<dbReference type="Pfam" id="PF01614">
    <property type="entry name" value="IclR_C"/>
    <property type="match status" value="1"/>
</dbReference>
<dbReference type="Pfam" id="PF09339">
    <property type="entry name" value="HTH_IclR"/>
    <property type="match status" value="1"/>
</dbReference>
<evidence type="ECO:0000313" key="7">
    <source>
        <dbReference type="Proteomes" id="UP000831019"/>
    </source>
</evidence>
<feature type="domain" description="IclR-ED" evidence="5">
    <location>
        <begin position="72"/>
        <end position="256"/>
    </location>
</feature>
<dbReference type="RefSeq" id="WP_243261347.1">
    <property type="nucleotide sequence ID" value="NZ_CP085144.1"/>
</dbReference>
<dbReference type="EMBL" id="CP085144">
    <property type="protein sequence ID" value="UOA15874.1"/>
    <property type="molecule type" value="Genomic_DNA"/>
</dbReference>
<dbReference type="SUPFAM" id="SSF46785">
    <property type="entry name" value="Winged helix' DNA-binding domain"/>
    <property type="match status" value="1"/>
</dbReference>
<evidence type="ECO:0000259" key="5">
    <source>
        <dbReference type="PROSITE" id="PS51078"/>
    </source>
</evidence>